<evidence type="ECO:0000256" key="2">
    <source>
        <dbReference type="ARBA" id="ARBA00021549"/>
    </source>
</evidence>
<keyword evidence="5" id="KW-0997">Cell inner membrane</keyword>
<evidence type="ECO:0000313" key="13">
    <source>
        <dbReference type="EMBL" id="MDO3380793.1"/>
    </source>
</evidence>
<keyword evidence="7 11" id="KW-1133">Transmembrane helix</keyword>
<gene>
    <name evidence="13" type="ORF">QWI16_01325</name>
</gene>
<organism evidence="13 14">
    <name type="scientific">Gilvimarinus algae</name>
    <dbReference type="NCBI Taxonomy" id="3058037"/>
    <lineage>
        <taxon>Bacteria</taxon>
        <taxon>Pseudomonadati</taxon>
        <taxon>Pseudomonadota</taxon>
        <taxon>Gammaproteobacteria</taxon>
        <taxon>Cellvibrionales</taxon>
        <taxon>Cellvibrionaceae</taxon>
        <taxon>Gilvimarinus</taxon>
    </lineage>
</organism>
<evidence type="ECO:0000256" key="3">
    <source>
        <dbReference type="ARBA" id="ARBA00022475"/>
    </source>
</evidence>
<feature type="transmembrane region" description="Helical" evidence="11">
    <location>
        <begin position="12"/>
        <end position="32"/>
    </location>
</feature>
<evidence type="ECO:0000256" key="1">
    <source>
        <dbReference type="ARBA" id="ARBA00004377"/>
    </source>
</evidence>
<evidence type="ECO:0000256" key="6">
    <source>
        <dbReference type="ARBA" id="ARBA00022692"/>
    </source>
</evidence>
<dbReference type="EMBL" id="JAULRT010000031">
    <property type="protein sequence ID" value="MDO3380793.1"/>
    <property type="molecule type" value="Genomic_DNA"/>
</dbReference>
<evidence type="ECO:0000256" key="10">
    <source>
        <dbReference type="ARBA" id="ARBA00030775"/>
    </source>
</evidence>
<name>A0ABT8T9X6_9GAMM</name>
<keyword evidence="6 11" id="KW-0812">Transmembrane</keyword>
<dbReference type="NCBIfam" id="TIGR02532">
    <property type="entry name" value="IV_pilin_GFxxxE"/>
    <property type="match status" value="1"/>
</dbReference>
<dbReference type="RefSeq" id="WP_302710914.1">
    <property type="nucleotide sequence ID" value="NZ_JAULRT010000031.1"/>
</dbReference>
<evidence type="ECO:0000256" key="8">
    <source>
        <dbReference type="ARBA" id="ARBA00023136"/>
    </source>
</evidence>
<evidence type="ECO:0000256" key="5">
    <source>
        <dbReference type="ARBA" id="ARBA00022519"/>
    </source>
</evidence>
<dbReference type="Pfam" id="PF12019">
    <property type="entry name" value="GspH"/>
    <property type="match status" value="1"/>
</dbReference>
<evidence type="ECO:0000313" key="14">
    <source>
        <dbReference type="Proteomes" id="UP001168380"/>
    </source>
</evidence>
<dbReference type="PROSITE" id="PS00409">
    <property type="entry name" value="PROKAR_NTER_METHYL"/>
    <property type="match status" value="1"/>
</dbReference>
<keyword evidence="14" id="KW-1185">Reference proteome</keyword>
<dbReference type="SUPFAM" id="SSF54523">
    <property type="entry name" value="Pili subunits"/>
    <property type="match status" value="1"/>
</dbReference>
<evidence type="ECO:0000256" key="9">
    <source>
        <dbReference type="ARBA" id="ARBA00025772"/>
    </source>
</evidence>
<feature type="domain" description="General secretion pathway GspH" evidence="12">
    <location>
        <begin position="49"/>
        <end position="176"/>
    </location>
</feature>
<dbReference type="InterPro" id="IPR012902">
    <property type="entry name" value="N_methyl_site"/>
</dbReference>
<dbReference type="Proteomes" id="UP001168380">
    <property type="component" value="Unassembled WGS sequence"/>
</dbReference>
<evidence type="ECO:0000256" key="7">
    <source>
        <dbReference type="ARBA" id="ARBA00022989"/>
    </source>
</evidence>
<dbReference type="Pfam" id="PF07963">
    <property type="entry name" value="N_methyl"/>
    <property type="match status" value="1"/>
</dbReference>
<keyword evidence="3" id="KW-1003">Cell membrane</keyword>
<reference evidence="13" key="1">
    <citation type="submission" date="2023-07" db="EMBL/GenBank/DDBJ databases">
        <title>Gilvimarinus algae sp. nov., isolated from the surface of Kelp.</title>
        <authorList>
            <person name="Sun Y.Y."/>
            <person name="Gong Y."/>
            <person name="Du Z.J."/>
        </authorList>
    </citation>
    <scope>NUCLEOTIDE SEQUENCE</scope>
    <source>
        <strain evidence="13">SDUM040014</strain>
    </source>
</reference>
<comment type="caution">
    <text evidence="13">The sequence shown here is derived from an EMBL/GenBank/DDBJ whole genome shotgun (WGS) entry which is preliminary data.</text>
</comment>
<dbReference type="Gene3D" id="3.55.40.10">
    <property type="entry name" value="minor pseudopilin epsh domain"/>
    <property type="match status" value="1"/>
</dbReference>
<comment type="subcellular location">
    <subcellularLocation>
        <location evidence="1">Cell inner membrane</location>
        <topology evidence="1">Single-pass membrane protein</topology>
    </subcellularLocation>
</comment>
<protein>
    <recommendedName>
        <fullName evidence="2">Type II secretion system protein H</fullName>
    </recommendedName>
    <alternativeName>
        <fullName evidence="10">General secretion pathway protein H</fullName>
    </alternativeName>
</protein>
<evidence type="ECO:0000259" key="12">
    <source>
        <dbReference type="Pfam" id="PF12019"/>
    </source>
</evidence>
<sequence length="190" mass="19575">MNSDDPGKNKGFTLIELMVTLVVAAIFMAIAMPNFSTLIVNGRSDGLGEELAAVLQATRAEAVKRGRRVSLCASNADGTGCAGDWANGWLMFVDSAASDGAGATVLGAASDVLRHINDVDDQAVISATNDGSAVSFVRYTSSGQLARIGGSANTAPVILSAYVTGCQGEKRNQITIGVAGMMDVDKEECP</sequence>
<keyword evidence="4" id="KW-0488">Methylation</keyword>
<dbReference type="InterPro" id="IPR045584">
    <property type="entry name" value="Pilin-like"/>
</dbReference>
<accession>A0ABT8T9X6</accession>
<proteinExistence type="inferred from homology"/>
<evidence type="ECO:0000256" key="11">
    <source>
        <dbReference type="SAM" id="Phobius"/>
    </source>
</evidence>
<dbReference type="InterPro" id="IPR022346">
    <property type="entry name" value="T2SS_GspH"/>
</dbReference>
<comment type="similarity">
    <text evidence="9">Belongs to the GSP H family.</text>
</comment>
<keyword evidence="8 11" id="KW-0472">Membrane</keyword>
<evidence type="ECO:0000256" key="4">
    <source>
        <dbReference type="ARBA" id="ARBA00022481"/>
    </source>
</evidence>